<evidence type="ECO:0000313" key="1">
    <source>
        <dbReference type="EMBL" id="RGN38259.1"/>
    </source>
</evidence>
<proteinExistence type="predicted"/>
<reference evidence="1 2" key="1">
    <citation type="submission" date="2018-08" db="EMBL/GenBank/DDBJ databases">
        <title>A genome reference for cultivated species of the human gut microbiota.</title>
        <authorList>
            <person name="Zou Y."/>
            <person name="Xue W."/>
            <person name="Luo G."/>
        </authorList>
    </citation>
    <scope>NUCLEOTIDE SEQUENCE [LARGE SCALE GENOMIC DNA]</scope>
    <source>
        <strain evidence="1 2">OM05-15BH</strain>
    </source>
</reference>
<sequence length="110" mass="12690">MLRNYVGDKVIDFAYTTEAGGRSTLYRTKGDLLFLFFYHIDCDMCKATKVNITDHGIDCKIKTLYADQDKNTHLDALYGLRTTPTLYLLDKNKTVLLKETPIEIINDYLK</sequence>
<name>A0A3E5BLH7_9BACE</name>
<dbReference type="SUPFAM" id="SSF52833">
    <property type="entry name" value="Thioredoxin-like"/>
    <property type="match status" value="1"/>
</dbReference>
<evidence type="ECO:0000313" key="2">
    <source>
        <dbReference type="Proteomes" id="UP000260983"/>
    </source>
</evidence>
<comment type="caution">
    <text evidence="1">The sequence shown here is derived from an EMBL/GenBank/DDBJ whole genome shotgun (WGS) entry which is preliminary data.</text>
</comment>
<dbReference type="AlphaFoldDB" id="A0A3E5BLH7"/>
<dbReference type="Proteomes" id="UP000260983">
    <property type="component" value="Unassembled WGS sequence"/>
</dbReference>
<dbReference type="EMBL" id="QSUL01000003">
    <property type="protein sequence ID" value="RGN38259.1"/>
    <property type="molecule type" value="Genomic_DNA"/>
</dbReference>
<accession>A0A3E5BLH7</accession>
<organism evidence="1 2">
    <name type="scientific">Bacteroides oleiciplenus</name>
    <dbReference type="NCBI Taxonomy" id="626931"/>
    <lineage>
        <taxon>Bacteria</taxon>
        <taxon>Pseudomonadati</taxon>
        <taxon>Bacteroidota</taxon>
        <taxon>Bacteroidia</taxon>
        <taxon>Bacteroidales</taxon>
        <taxon>Bacteroidaceae</taxon>
        <taxon>Bacteroides</taxon>
    </lineage>
</organism>
<gene>
    <name evidence="1" type="ORF">DXB65_05315</name>
</gene>
<protein>
    <recommendedName>
        <fullName evidence="3">Thioredoxin domain-containing protein</fullName>
    </recommendedName>
</protein>
<dbReference type="InterPro" id="IPR036249">
    <property type="entry name" value="Thioredoxin-like_sf"/>
</dbReference>
<evidence type="ECO:0008006" key="3">
    <source>
        <dbReference type="Google" id="ProtNLM"/>
    </source>
</evidence>
<dbReference type="Gene3D" id="3.40.30.10">
    <property type="entry name" value="Glutaredoxin"/>
    <property type="match status" value="2"/>
</dbReference>